<dbReference type="PROSITE" id="PS50011">
    <property type="entry name" value="PROTEIN_KINASE_DOM"/>
    <property type="match status" value="1"/>
</dbReference>
<dbReference type="Gene3D" id="3.30.200.20">
    <property type="entry name" value="Phosphorylase Kinase, domain 1"/>
    <property type="match status" value="1"/>
</dbReference>
<dbReference type="PROSITE" id="PS00107">
    <property type="entry name" value="PROTEIN_KINASE_ATP"/>
    <property type="match status" value="1"/>
</dbReference>
<evidence type="ECO:0000256" key="7">
    <source>
        <dbReference type="ARBA" id="ARBA00023136"/>
    </source>
</evidence>
<dbReference type="GO" id="GO:0004016">
    <property type="term" value="F:adenylate cyclase activity"/>
    <property type="evidence" value="ECO:0007669"/>
    <property type="project" value="TreeGrafter"/>
</dbReference>
<keyword evidence="7 12" id="KW-0472">Membrane</keyword>
<evidence type="ECO:0000256" key="8">
    <source>
        <dbReference type="ARBA" id="ARBA00023239"/>
    </source>
</evidence>
<feature type="domain" description="Guanylate cyclase" evidence="14">
    <location>
        <begin position="996"/>
        <end position="1129"/>
    </location>
</feature>
<keyword evidence="6 12" id="KW-1133">Transmembrane helix</keyword>
<feature type="binding site" evidence="10">
    <location>
        <position position="652"/>
    </location>
    <ligand>
        <name>ATP</name>
        <dbReference type="ChEBI" id="CHEBI:30616"/>
    </ligand>
</feature>
<evidence type="ECO:0000313" key="15">
    <source>
        <dbReference type="EMBL" id="CAB9529589.1"/>
    </source>
</evidence>
<keyword evidence="4 10" id="KW-0547">Nucleotide-binding</keyword>
<evidence type="ECO:0000256" key="4">
    <source>
        <dbReference type="ARBA" id="ARBA00022741"/>
    </source>
</evidence>
<evidence type="ECO:0000313" key="16">
    <source>
        <dbReference type="Proteomes" id="UP001153069"/>
    </source>
</evidence>
<evidence type="ECO:0000256" key="12">
    <source>
        <dbReference type="SAM" id="Phobius"/>
    </source>
</evidence>
<keyword evidence="16" id="KW-1185">Reference proteome</keyword>
<dbReference type="GO" id="GO:0001653">
    <property type="term" value="F:peptide receptor activity"/>
    <property type="evidence" value="ECO:0007669"/>
    <property type="project" value="TreeGrafter"/>
</dbReference>
<dbReference type="InterPro" id="IPR050401">
    <property type="entry name" value="Cyclic_nucleotide_synthase"/>
</dbReference>
<dbReference type="CDD" id="cd07302">
    <property type="entry name" value="CHD"/>
    <property type="match status" value="1"/>
</dbReference>
<reference evidence="15" key="1">
    <citation type="submission" date="2020-06" db="EMBL/GenBank/DDBJ databases">
        <authorList>
            <consortium name="Plant Systems Biology data submission"/>
        </authorList>
    </citation>
    <scope>NUCLEOTIDE SEQUENCE</scope>
    <source>
        <strain evidence="15">D6</strain>
    </source>
</reference>
<accession>A0A9N8F2R1</accession>
<keyword evidence="3 12" id="KW-0812">Transmembrane</keyword>
<dbReference type="AlphaFoldDB" id="A0A9N8F2R1"/>
<name>A0A9N8F2R1_9STRA</name>
<evidence type="ECO:0000256" key="10">
    <source>
        <dbReference type="PROSITE-ProRule" id="PRU10141"/>
    </source>
</evidence>
<evidence type="ECO:0000256" key="9">
    <source>
        <dbReference type="ARBA" id="ARBA00023293"/>
    </source>
</evidence>
<dbReference type="InterPro" id="IPR029787">
    <property type="entry name" value="Nucleotide_cyclase"/>
</dbReference>
<dbReference type="SUPFAM" id="SSF55073">
    <property type="entry name" value="Nucleotide cyclase"/>
    <property type="match status" value="1"/>
</dbReference>
<feature type="transmembrane region" description="Helical" evidence="12">
    <location>
        <begin position="582"/>
        <end position="604"/>
    </location>
</feature>
<keyword evidence="9" id="KW-0141">cGMP biosynthesis</keyword>
<dbReference type="GO" id="GO:0004672">
    <property type="term" value="F:protein kinase activity"/>
    <property type="evidence" value="ECO:0007669"/>
    <property type="project" value="InterPro"/>
</dbReference>
<dbReference type="EMBL" id="CAICTM010002551">
    <property type="protein sequence ID" value="CAB9529589.1"/>
    <property type="molecule type" value="Genomic_DNA"/>
</dbReference>
<evidence type="ECO:0000256" key="3">
    <source>
        <dbReference type="ARBA" id="ARBA00022692"/>
    </source>
</evidence>
<dbReference type="GO" id="GO:0005886">
    <property type="term" value="C:plasma membrane"/>
    <property type="evidence" value="ECO:0007669"/>
    <property type="project" value="TreeGrafter"/>
</dbReference>
<dbReference type="SMART" id="SM00220">
    <property type="entry name" value="S_TKc"/>
    <property type="match status" value="1"/>
</dbReference>
<dbReference type="SMART" id="SM00044">
    <property type="entry name" value="CYCc"/>
    <property type="match status" value="1"/>
</dbReference>
<comment type="subcellular location">
    <subcellularLocation>
        <location evidence="1">Membrane</location>
        <topology evidence="1">Single-pass membrane protein</topology>
    </subcellularLocation>
</comment>
<evidence type="ECO:0000256" key="1">
    <source>
        <dbReference type="ARBA" id="ARBA00004167"/>
    </source>
</evidence>
<organism evidence="15 16">
    <name type="scientific">Seminavis robusta</name>
    <dbReference type="NCBI Taxonomy" id="568900"/>
    <lineage>
        <taxon>Eukaryota</taxon>
        <taxon>Sar</taxon>
        <taxon>Stramenopiles</taxon>
        <taxon>Ochrophyta</taxon>
        <taxon>Bacillariophyta</taxon>
        <taxon>Bacillariophyceae</taxon>
        <taxon>Bacillariophycidae</taxon>
        <taxon>Naviculales</taxon>
        <taxon>Naviculaceae</taxon>
        <taxon>Seminavis</taxon>
    </lineage>
</organism>
<dbReference type="InterPro" id="IPR000719">
    <property type="entry name" value="Prot_kinase_dom"/>
</dbReference>
<dbReference type="Pfam" id="PF00211">
    <property type="entry name" value="Guanylate_cyc"/>
    <property type="match status" value="1"/>
</dbReference>
<dbReference type="EC" id="4.6.1.2" evidence="2"/>
<sequence length="1211" mass="133420">MVLGDRSADDTKDYKICDAIGGLDVTRLVSTNARNFFAEAIDDVELMREYLSESALTANWTSDFDSLDELAATLDWQARNLTRGTTSVEAGLGYTDDRPNRRMDRFVGLAHQPLVGDLYTDFLMMDALSPLLPWIVDRKSREDVWWKSHQNGRSEGDKKESFMFESLYTAAWVVSKADAVVYYPPLAVYGHPLTMGDVVGGQYDSSQDAFIVPNLPENNPLRQASFTAPYPDVALEGVALITATAPVYFTGPFHGYDYNDTFVASLGVDMQVNSVSAFLDVLQDSLTPSSFGLLVDKDFHTIVISQQVVHRIYPARTGFEMDRVTFDLVDGSIVNDRRNQTYLPSDTILQPLTLLQNADWKGLWGTVRKTTPGEREFVKLNVTLTGNRDPTEFYVMFENWNTVADWTLLVFAPTREVDNAIQVYMITKSNNGPTIMGGPGEPSPTVTMEGTQGSVLQGSSTIINGGSLDVQLALKSMPDWVQINDYALFEESPYILRSGDYLPIDFSVATELLATGTQSDSIVFEVQDDHYPDCFYSAPITIPFSVLVTAKDCGDARVADIHGNCICQSGSVEINETCLQTVALVMAFVVPILVLALLALFLYVRRRKQIADSIWEIDPSDIHFGKPVVTLGEGSFGTVLLAEYRGSSVAVKTIRPVQSRRKRPDITISGKGSIDTASGMQKGLQESDRPLPSKILPKPQENFSEITNATATSGIRPAALWRGSSTVVKRKNQRDDFIEEIRLLSKLQHRNIVCVMGAVVKGKSLPMMVLEYMERGSLYTVLRDTENTQIDGRFILDVLKDITQGIMFLHNAKPHQVVHGDIKSNNILIDGRGRAKVSDFGSGTAGTPFFMAPELLRADTPSTTASDVYALGILLFELYSRSSPYEGGEYTDVVGILKQVADPRVNLRPPFPETMKSCVAAMMHDCLVANPEERPTIDELSKRIIRFKEEDAEYKVAPEESPGNNLLFLDKLFPPHVAKALGEGRSVEPETYETATVVYCEIVGFGGLSAELAPIKIADLMHRLFDRLDTLADEHQVFKIDLSGGGAWMGATNCVHDQSTDHTKRIYQFAINAVQAADETLIDEGHPERGFLQLQVAFGSGLVRGKVVGSRVPRYSLFGPTVDTVSYLAGHKCEGGRIVCTESAQSLLEEQAPDVSTTVKGRLGSPGSDAATIYWVNPPSLAMEEESSHQLSSHDSYTEQSLPLIVNGSQH</sequence>
<evidence type="ECO:0000256" key="5">
    <source>
        <dbReference type="ARBA" id="ARBA00022840"/>
    </source>
</evidence>
<dbReference type="Proteomes" id="UP001153069">
    <property type="component" value="Unassembled WGS sequence"/>
</dbReference>
<dbReference type="InterPro" id="IPR017441">
    <property type="entry name" value="Protein_kinase_ATP_BS"/>
</dbReference>
<protein>
    <recommendedName>
        <fullName evidence="2">guanylate cyclase</fullName>
        <ecNumber evidence="2">4.6.1.2</ecNumber>
    </recommendedName>
</protein>
<evidence type="ECO:0000259" key="13">
    <source>
        <dbReference type="PROSITE" id="PS50011"/>
    </source>
</evidence>
<gene>
    <name evidence="15" type="ORF">SEMRO_2553_G331040.1</name>
</gene>
<keyword evidence="5 10" id="KW-0067">ATP-binding</keyword>
<dbReference type="Pfam" id="PF00069">
    <property type="entry name" value="Pkinase"/>
    <property type="match status" value="1"/>
</dbReference>
<dbReference type="PROSITE" id="PS00108">
    <property type="entry name" value="PROTEIN_KINASE_ST"/>
    <property type="match status" value="1"/>
</dbReference>
<dbReference type="PANTHER" id="PTHR11920">
    <property type="entry name" value="GUANYLYL CYCLASE"/>
    <property type="match status" value="1"/>
</dbReference>
<dbReference type="Gene3D" id="3.30.70.1230">
    <property type="entry name" value="Nucleotide cyclase"/>
    <property type="match status" value="1"/>
</dbReference>
<dbReference type="OrthoDB" id="339325at2759"/>
<dbReference type="PANTHER" id="PTHR11920:SF335">
    <property type="entry name" value="GUANYLATE CYCLASE"/>
    <property type="match status" value="1"/>
</dbReference>
<evidence type="ECO:0000256" key="6">
    <source>
        <dbReference type="ARBA" id="ARBA00022989"/>
    </source>
</evidence>
<feature type="domain" description="Protein kinase" evidence="13">
    <location>
        <begin position="625"/>
        <end position="947"/>
    </location>
</feature>
<dbReference type="InterPro" id="IPR008271">
    <property type="entry name" value="Ser/Thr_kinase_AS"/>
</dbReference>
<dbReference type="GO" id="GO:0007168">
    <property type="term" value="P:receptor guanylyl cyclase signaling pathway"/>
    <property type="evidence" value="ECO:0007669"/>
    <property type="project" value="TreeGrafter"/>
</dbReference>
<dbReference type="PROSITE" id="PS50125">
    <property type="entry name" value="GUANYLATE_CYCLASE_2"/>
    <property type="match status" value="1"/>
</dbReference>
<keyword evidence="15" id="KW-0675">Receptor</keyword>
<keyword evidence="8" id="KW-0456">Lyase</keyword>
<evidence type="ECO:0000256" key="2">
    <source>
        <dbReference type="ARBA" id="ARBA00012202"/>
    </source>
</evidence>
<comment type="caution">
    <text evidence="15">The sequence shown here is derived from an EMBL/GenBank/DDBJ whole genome shotgun (WGS) entry which is preliminary data.</text>
</comment>
<evidence type="ECO:0000259" key="14">
    <source>
        <dbReference type="PROSITE" id="PS50125"/>
    </source>
</evidence>
<dbReference type="InterPro" id="IPR001054">
    <property type="entry name" value="A/G_cyclase"/>
</dbReference>
<dbReference type="GO" id="GO:0035556">
    <property type="term" value="P:intracellular signal transduction"/>
    <property type="evidence" value="ECO:0007669"/>
    <property type="project" value="InterPro"/>
</dbReference>
<dbReference type="GO" id="GO:0005524">
    <property type="term" value="F:ATP binding"/>
    <property type="evidence" value="ECO:0007669"/>
    <property type="project" value="UniProtKB-UniRule"/>
</dbReference>
<evidence type="ECO:0000256" key="11">
    <source>
        <dbReference type="SAM" id="MobiDB-lite"/>
    </source>
</evidence>
<feature type="region of interest" description="Disordered" evidence="11">
    <location>
        <begin position="665"/>
        <end position="690"/>
    </location>
</feature>
<dbReference type="Gene3D" id="1.10.510.10">
    <property type="entry name" value="Transferase(Phosphotransferase) domain 1"/>
    <property type="match status" value="1"/>
</dbReference>
<dbReference type="GO" id="GO:0004383">
    <property type="term" value="F:guanylate cyclase activity"/>
    <property type="evidence" value="ECO:0007669"/>
    <property type="project" value="UniProtKB-EC"/>
</dbReference>
<proteinExistence type="predicted"/>
<dbReference type="SUPFAM" id="SSF56112">
    <property type="entry name" value="Protein kinase-like (PK-like)"/>
    <property type="match status" value="1"/>
</dbReference>
<dbReference type="InterPro" id="IPR011009">
    <property type="entry name" value="Kinase-like_dom_sf"/>
</dbReference>